<sequence length="125" mass="13702">MAWYLNSIRIFVQGLADDANQIIASLNPLDGGTIHQIFGYSDLTKNVTAIIVGYTDKNALIALTKTGLTYTLSGVDVNATPISFGEYYVKSAKFKQELSICQTIRTDLPDDSPVLVVDLELLKDE</sequence>
<comment type="caution">
    <text evidence="1">The sequence shown here is derived from an EMBL/GenBank/DDBJ whole genome shotgun (WGS) entry which is preliminary data.</text>
</comment>
<dbReference type="EMBL" id="LAZR01001007">
    <property type="protein sequence ID" value="KKN52734.1"/>
    <property type="molecule type" value="Genomic_DNA"/>
</dbReference>
<organism evidence="1">
    <name type="scientific">marine sediment metagenome</name>
    <dbReference type="NCBI Taxonomy" id="412755"/>
    <lineage>
        <taxon>unclassified sequences</taxon>
        <taxon>metagenomes</taxon>
        <taxon>ecological metagenomes</taxon>
    </lineage>
</organism>
<protein>
    <submittedName>
        <fullName evidence="1">Uncharacterized protein</fullName>
    </submittedName>
</protein>
<name>A0A0F9RCT1_9ZZZZ</name>
<proteinExistence type="predicted"/>
<reference evidence="1" key="1">
    <citation type="journal article" date="2015" name="Nature">
        <title>Complex archaea that bridge the gap between prokaryotes and eukaryotes.</title>
        <authorList>
            <person name="Spang A."/>
            <person name="Saw J.H."/>
            <person name="Jorgensen S.L."/>
            <person name="Zaremba-Niedzwiedzka K."/>
            <person name="Martijn J."/>
            <person name="Lind A.E."/>
            <person name="van Eijk R."/>
            <person name="Schleper C."/>
            <person name="Guy L."/>
            <person name="Ettema T.J."/>
        </authorList>
    </citation>
    <scope>NUCLEOTIDE SEQUENCE</scope>
</reference>
<evidence type="ECO:0000313" key="1">
    <source>
        <dbReference type="EMBL" id="KKN52734.1"/>
    </source>
</evidence>
<gene>
    <name evidence="1" type="ORF">LCGC14_0609710</name>
</gene>
<dbReference type="AlphaFoldDB" id="A0A0F9RCT1"/>
<accession>A0A0F9RCT1</accession>